<gene>
    <name evidence="1" type="ORF">AOQ71_13270</name>
</gene>
<dbReference type="AlphaFoldDB" id="A0A0R3E2M3"/>
<proteinExistence type="predicted"/>
<name>A0A0R3E2M3_9BRAD</name>
<accession>A0A0R3E2M3</accession>
<dbReference type="STRING" id="989370.AOQ71_13270"/>
<dbReference type="Proteomes" id="UP000051936">
    <property type="component" value="Unassembled WGS sequence"/>
</dbReference>
<reference evidence="1 2" key="1">
    <citation type="submission" date="2015-09" db="EMBL/GenBank/DDBJ databases">
        <title>Draft Genome Sequence of Bradyrhizobium manausense Strain BR 3351T, a Novel Symbiotic Nitrogen-Fixing Alphaproteobacterium Isolated from Brazilian Amazon Rain Forest.</title>
        <authorList>
            <person name="De Araujo J.L."/>
            <person name="Zilli J.E."/>
        </authorList>
    </citation>
    <scope>NUCLEOTIDE SEQUENCE [LARGE SCALE GENOMIC DNA]</scope>
    <source>
        <strain evidence="1 2">BR3351</strain>
    </source>
</reference>
<sequence>MSTDDDIVKADLALDELPRARTETRERALAIVRHLANTTGNNGSRTVSIETAQADAWLSICAVGQSIDKQGQCPDELWEKAIALTRRWRLLLTF</sequence>
<keyword evidence="2" id="KW-1185">Reference proteome</keyword>
<protein>
    <submittedName>
        <fullName evidence="1">Uncharacterized protein</fullName>
    </submittedName>
</protein>
<dbReference type="RefSeq" id="WP_057747027.1">
    <property type="nucleotide sequence ID" value="NZ_LJYG01000049.1"/>
</dbReference>
<comment type="caution">
    <text evidence="1">The sequence shown here is derived from an EMBL/GenBank/DDBJ whole genome shotgun (WGS) entry which is preliminary data.</text>
</comment>
<organism evidence="1 2">
    <name type="scientific">Bradyrhizobium manausense</name>
    <dbReference type="NCBI Taxonomy" id="989370"/>
    <lineage>
        <taxon>Bacteria</taxon>
        <taxon>Pseudomonadati</taxon>
        <taxon>Pseudomonadota</taxon>
        <taxon>Alphaproteobacteria</taxon>
        <taxon>Hyphomicrobiales</taxon>
        <taxon>Nitrobacteraceae</taxon>
        <taxon>Bradyrhizobium</taxon>
    </lineage>
</organism>
<evidence type="ECO:0000313" key="1">
    <source>
        <dbReference type="EMBL" id="KRQ14244.1"/>
    </source>
</evidence>
<dbReference type="EMBL" id="LJYG01000049">
    <property type="protein sequence ID" value="KRQ14244.1"/>
    <property type="molecule type" value="Genomic_DNA"/>
</dbReference>
<evidence type="ECO:0000313" key="2">
    <source>
        <dbReference type="Proteomes" id="UP000051936"/>
    </source>
</evidence>